<evidence type="ECO:0000256" key="2">
    <source>
        <dbReference type="ARBA" id="ARBA00022485"/>
    </source>
</evidence>
<feature type="domain" description="4Fe-4S ferredoxin-type" evidence="7">
    <location>
        <begin position="44"/>
        <end position="74"/>
    </location>
</feature>
<keyword evidence="3" id="KW-0949">S-adenosyl-L-methionine</keyword>
<dbReference type="InterPro" id="IPR017900">
    <property type="entry name" value="4Fe4S_Fe_S_CS"/>
</dbReference>
<dbReference type="InterPro" id="IPR013785">
    <property type="entry name" value="Aldolase_TIM"/>
</dbReference>
<feature type="domain" description="Radical SAM core" evidence="8">
    <location>
        <begin position="14"/>
        <end position="296"/>
    </location>
</feature>
<dbReference type="SFLD" id="SFLDG01066">
    <property type="entry name" value="organic_radical-activating_enz"/>
    <property type="match status" value="1"/>
</dbReference>
<dbReference type="AlphaFoldDB" id="A0A0F9N680"/>
<dbReference type="SUPFAM" id="SSF102114">
    <property type="entry name" value="Radical SAM enzymes"/>
    <property type="match status" value="1"/>
</dbReference>
<dbReference type="Pfam" id="PF12838">
    <property type="entry name" value="Fer4_7"/>
    <property type="match status" value="1"/>
</dbReference>
<dbReference type="EMBL" id="LAZR01008726">
    <property type="protein sequence ID" value="KKM76917.1"/>
    <property type="molecule type" value="Genomic_DNA"/>
</dbReference>
<name>A0A0F9N680_9ZZZZ</name>
<comment type="caution">
    <text evidence="9">The sequence shown here is derived from an EMBL/GenBank/DDBJ whole genome shotgun (WGS) entry which is preliminary data.</text>
</comment>
<dbReference type="InterPro" id="IPR034457">
    <property type="entry name" value="Organic_radical-activating"/>
</dbReference>
<evidence type="ECO:0000313" key="9">
    <source>
        <dbReference type="EMBL" id="KKM76917.1"/>
    </source>
</evidence>
<gene>
    <name evidence="9" type="ORF">LCGC14_1375270</name>
</gene>
<dbReference type="InterPro" id="IPR058240">
    <property type="entry name" value="rSAM_sf"/>
</dbReference>
<dbReference type="PROSITE" id="PS00198">
    <property type="entry name" value="4FE4S_FER_1"/>
    <property type="match status" value="1"/>
</dbReference>
<dbReference type="PANTHER" id="PTHR30352">
    <property type="entry name" value="PYRUVATE FORMATE-LYASE-ACTIVATING ENZYME"/>
    <property type="match status" value="1"/>
</dbReference>
<sequence length="301" mass="34138">MKGFVYDIQRFAIHDGPGIRTLVYMKGCPLRCLWCSSPQTQKTSTEILHVEIKCKKCGRCVEICPNEVITLSENDGIKINRELCDRCGQCIESCTNQALLLVGKYLTVDELFQEVAKDSPFYRRSNGGVTVGGGEPTMQYEFVTAFLKKCKEIYIHTAIETCGYAKWEHMEKLLEYVDLVYFDVKHADTFVHKELTGVSNELILENARKVSALRPMIIRIPVGPGYNDSDDNILNTAIFAASLNKNLQRIELLPYHKFGTQTYSRLGMEYKFTDVKPPDDDHMKRLKEIIESCGVKAQIGG</sequence>
<dbReference type="InterPro" id="IPR017896">
    <property type="entry name" value="4Fe4S_Fe-S-bd"/>
</dbReference>
<comment type="cofactor">
    <cofactor evidence="1">
        <name>[4Fe-4S] cluster</name>
        <dbReference type="ChEBI" id="CHEBI:49883"/>
    </cofactor>
</comment>
<reference evidence="9" key="1">
    <citation type="journal article" date="2015" name="Nature">
        <title>Complex archaea that bridge the gap between prokaryotes and eukaryotes.</title>
        <authorList>
            <person name="Spang A."/>
            <person name="Saw J.H."/>
            <person name="Jorgensen S.L."/>
            <person name="Zaremba-Niedzwiedzka K."/>
            <person name="Martijn J."/>
            <person name="Lind A.E."/>
            <person name="van Eijk R."/>
            <person name="Schleper C."/>
            <person name="Guy L."/>
            <person name="Ettema T.J."/>
        </authorList>
    </citation>
    <scope>NUCLEOTIDE SEQUENCE</scope>
</reference>
<keyword evidence="5" id="KW-0408">Iron</keyword>
<accession>A0A0F9N680</accession>
<evidence type="ECO:0000256" key="4">
    <source>
        <dbReference type="ARBA" id="ARBA00022723"/>
    </source>
</evidence>
<dbReference type="PROSITE" id="PS51379">
    <property type="entry name" value="4FE4S_FER_2"/>
    <property type="match status" value="2"/>
</dbReference>
<dbReference type="PROSITE" id="PS51918">
    <property type="entry name" value="RADICAL_SAM"/>
    <property type="match status" value="1"/>
</dbReference>
<dbReference type="CDD" id="cd01335">
    <property type="entry name" value="Radical_SAM"/>
    <property type="match status" value="1"/>
</dbReference>
<evidence type="ECO:0000256" key="6">
    <source>
        <dbReference type="ARBA" id="ARBA00023014"/>
    </source>
</evidence>
<dbReference type="PIRSF" id="PIRSF000371">
    <property type="entry name" value="PFL_act_enz"/>
    <property type="match status" value="1"/>
</dbReference>
<evidence type="ECO:0000259" key="7">
    <source>
        <dbReference type="PROSITE" id="PS51379"/>
    </source>
</evidence>
<evidence type="ECO:0000256" key="3">
    <source>
        <dbReference type="ARBA" id="ARBA00022691"/>
    </source>
</evidence>
<keyword evidence="2" id="KW-0004">4Fe-4S</keyword>
<dbReference type="NCBIfam" id="TIGR02494">
    <property type="entry name" value="PFLE_PFLC"/>
    <property type="match status" value="1"/>
</dbReference>
<dbReference type="InterPro" id="IPR012839">
    <property type="entry name" value="Organic_radical_activase"/>
</dbReference>
<keyword evidence="4" id="KW-0479">Metal-binding</keyword>
<dbReference type="InterPro" id="IPR040074">
    <property type="entry name" value="BssD/PflA/YjjW"/>
</dbReference>
<dbReference type="SFLD" id="SFLDG01118">
    <property type="entry name" value="activating_enzymes__group_2"/>
    <property type="match status" value="1"/>
</dbReference>
<dbReference type="Pfam" id="PF04055">
    <property type="entry name" value="Radical_SAM"/>
    <property type="match status" value="1"/>
</dbReference>
<protein>
    <recommendedName>
        <fullName evidence="10">Radical SAM core domain-containing protein</fullName>
    </recommendedName>
</protein>
<dbReference type="SFLD" id="SFLDS00029">
    <property type="entry name" value="Radical_SAM"/>
    <property type="match status" value="1"/>
</dbReference>
<dbReference type="Gene3D" id="3.20.20.70">
    <property type="entry name" value="Aldolase class I"/>
    <property type="match status" value="1"/>
</dbReference>
<evidence type="ECO:0008006" key="10">
    <source>
        <dbReference type="Google" id="ProtNLM"/>
    </source>
</evidence>
<dbReference type="InterPro" id="IPR007197">
    <property type="entry name" value="rSAM"/>
</dbReference>
<dbReference type="GO" id="GO:0051539">
    <property type="term" value="F:4 iron, 4 sulfur cluster binding"/>
    <property type="evidence" value="ECO:0007669"/>
    <property type="project" value="UniProtKB-KW"/>
</dbReference>
<organism evidence="9">
    <name type="scientific">marine sediment metagenome</name>
    <dbReference type="NCBI Taxonomy" id="412755"/>
    <lineage>
        <taxon>unclassified sequences</taxon>
        <taxon>metagenomes</taxon>
        <taxon>ecological metagenomes</taxon>
    </lineage>
</organism>
<evidence type="ECO:0000256" key="1">
    <source>
        <dbReference type="ARBA" id="ARBA00001966"/>
    </source>
</evidence>
<feature type="domain" description="4Fe-4S ferredoxin-type" evidence="7">
    <location>
        <begin position="75"/>
        <end position="104"/>
    </location>
</feature>
<evidence type="ECO:0000259" key="8">
    <source>
        <dbReference type="PROSITE" id="PS51918"/>
    </source>
</evidence>
<keyword evidence="6" id="KW-0411">Iron-sulfur</keyword>
<dbReference type="Gene3D" id="3.30.70.20">
    <property type="match status" value="1"/>
</dbReference>
<dbReference type="GO" id="GO:0016491">
    <property type="term" value="F:oxidoreductase activity"/>
    <property type="evidence" value="ECO:0007669"/>
    <property type="project" value="InterPro"/>
</dbReference>
<dbReference type="SUPFAM" id="SSF54862">
    <property type="entry name" value="4Fe-4S ferredoxins"/>
    <property type="match status" value="1"/>
</dbReference>
<dbReference type="GO" id="GO:0046872">
    <property type="term" value="F:metal ion binding"/>
    <property type="evidence" value="ECO:0007669"/>
    <property type="project" value="UniProtKB-KW"/>
</dbReference>
<dbReference type="PANTHER" id="PTHR30352:SF4">
    <property type="entry name" value="PYRUVATE FORMATE-LYASE 2-ACTIVATING ENZYME"/>
    <property type="match status" value="1"/>
</dbReference>
<evidence type="ECO:0000256" key="5">
    <source>
        <dbReference type="ARBA" id="ARBA00023004"/>
    </source>
</evidence>
<proteinExistence type="predicted"/>